<organism evidence="1 2">
    <name type="scientific">Hibiscus sabdariffa</name>
    <name type="common">roselle</name>
    <dbReference type="NCBI Taxonomy" id="183260"/>
    <lineage>
        <taxon>Eukaryota</taxon>
        <taxon>Viridiplantae</taxon>
        <taxon>Streptophyta</taxon>
        <taxon>Embryophyta</taxon>
        <taxon>Tracheophyta</taxon>
        <taxon>Spermatophyta</taxon>
        <taxon>Magnoliopsida</taxon>
        <taxon>eudicotyledons</taxon>
        <taxon>Gunneridae</taxon>
        <taxon>Pentapetalae</taxon>
        <taxon>rosids</taxon>
        <taxon>malvids</taxon>
        <taxon>Malvales</taxon>
        <taxon>Malvaceae</taxon>
        <taxon>Malvoideae</taxon>
        <taxon>Hibiscus</taxon>
    </lineage>
</organism>
<proteinExistence type="predicted"/>
<evidence type="ECO:0000313" key="1">
    <source>
        <dbReference type="EMBL" id="KAK8484526.1"/>
    </source>
</evidence>
<dbReference type="Proteomes" id="UP001396334">
    <property type="component" value="Unassembled WGS sequence"/>
</dbReference>
<accession>A0ABR1ZUY2</accession>
<dbReference type="InterPro" id="IPR029035">
    <property type="entry name" value="DHS-like_NAD/FAD-binding_dom"/>
</dbReference>
<evidence type="ECO:0000313" key="2">
    <source>
        <dbReference type="Proteomes" id="UP001396334"/>
    </source>
</evidence>
<keyword evidence="2" id="KW-1185">Reference proteome</keyword>
<dbReference type="EMBL" id="JBBPBN010000563">
    <property type="protein sequence ID" value="KAK8484526.1"/>
    <property type="molecule type" value="Genomic_DNA"/>
</dbReference>
<sequence length="162" mass="17872">MVPQADHPSDEDINHLHQLIDKSTKLVVLTGAGITTECGLPDYRSRTRHGLNFFLAIAELEDIWHQATVLGSSLASLYVQVVPYWARSYAGWRRFTAAQPGAAHVALASLWAVGSGQWAAAIDGSPGSDKTFGFGMKQRPDGDIEIDEKFWEEDPHLPEMQL</sequence>
<dbReference type="PANTHER" id="PTHR11085">
    <property type="entry name" value="NAD-DEPENDENT PROTEIN DEACYLASE SIRTUIN-5, MITOCHONDRIAL-RELATED"/>
    <property type="match status" value="1"/>
</dbReference>
<protein>
    <recommendedName>
        <fullName evidence="3">Deacetylase sirtuin-type domain-containing protein</fullName>
    </recommendedName>
</protein>
<dbReference type="PANTHER" id="PTHR11085:SF10">
    <property type="entry name" value="NAD-DEPENDENT PROTEIN DEACYLASE SIRTUIN-5, MITOCHONDRIAL-RELATED"/>
    <property type="match status" value="1"/>
</dbReference>
<dbReference type="SUPFAM" id="SSF52467">
    <property type="entry name" value="DHS-like NAD/FAD-binding domain"/>
    <property type="match status" value="1"/>
</dbReference>
<comment type="caution">
    <text evidence="1">The sequence shown here is derived from an EMBL/GenBank/DDBJ whole genome shotgun (WGS) entry which is preliminary data.</text>
</comment>
<dbReference type="InterPro" id="IPR050134">
    <property type="entry name" value="NAD-dep_sirtuin_deacylases"/>
</dbReference>
<dbReference type="Gene3D" id="3.40.50.1220">
    <property type="entry name" value="TPP-binding domain"/>
    <property type="match status" value="1"/>
</dbReference>
<gene>
    <name evidence="1" type="ORF">V6N11_027790</name>
</gene>
<evidence type="ECO:0008006" key="3">
    <source>
        <dbReference type="Google" id="ProtNLM"/>
    </source>
</evidence>
<name>A0ABR1ZUY2_9ROSI</name>
<reference evidence="1 2" key="1">
    <citation type="journal article" date="2024" name="G3 (Bethesda)">
        <title>Genome assembly of Hibiscus sabdariffa L. provides insights into metabolisms of medicinal natural products.</title>
        <authorList>
            <person name="Kim T."/>
        </authorList>
    </citation>
    <scope>NUCLEOTIDE SEQUENCE [LARGE SCALE GENOMIC DNA]</scope>
    <source>
        <strain evidence="1">TK-2024</strain>
        <tissue evidence="1">Old leaves</tissue>
    </source>
</reference>